<sequence length="40" mass="4652">MCWGNGLRNLSIIFDTIVIFVITMVQILNFLPHRLSQPHI</sequence>
<dbReference type="EMBL" id="GBRH01262502">
    <property type="protein sequence ID" value="JAD35393.1"/>
    <property type="molecule type" value="Transcribed_RNA"/>
</dbReference>
<reference evidence="2" key="2">
    <citation type="journal article" date="2015" name="Data Brief">
        <title>Shoot transcriptome of the giant reed, Arundo donax.</title>
        <authorList>
            <person name="Barrero R.A."/>
            <person name="Guerrero F.D."/>
            <person name="Moolhuijzen P."/>
            <person name="Goolsby J.A."/>
            <person name="Tidwell J."/>
            <person name="Bellgard S.E."/>
            <person name="Bellgard M.I."/>
        </authorList>
    </citation>
    <scope>NUCLEOTIDE SEQUENCE</scope>
    <source>
        <tissue evidence="2">Shoot tissue taken approximately 20 cm above the soil surface</tissue>
    </source>
</reference>
<evidence type="ECO:0000313" key="2">
    <source>
        <dbReference type="EMBL" id="JAD35393.1"/>
    </source>
</evidence>
<evidence type="ECO:0000256" key="1">
    <source>
        <dbReference type="SAM" id="Phobius"/>
    </source>
</evidence>
<organism evidence="2">
    <name type="scientific">Arundo donax</name>
    <name type="common">Giant reed</name>
    <name type="synonym">Donax arundinaceus</name>
    <dbReference type="NCBI Taxonomy" id="35708"/>
    <lineage>
        <taxon>Eukaryota</taxon>
        <taxon>Viridiplantae</taxon>
        <taxon>Streptophyta</taxon>
        <taxon>Embryophyta</taxon>
        <taxon>Tracheophyta</taxon>
        <taxon>Spermatophyta</taxon>
        <taxon>Magnoliopsida</taxon>
        <taxon>Liliopsida</taxon>
        <taxon>Poales</taxon>
        <taxon>Poaceae</taxon>
        <taxon>PACMAD clade</taxon>
        <taxon>Arundinoideae</taxon>
        <taxon>Arundineae</taxon>
        <taxon>Arundo</taxon>
    </lineage>
</organism>
<accession>A0A0A8ZCH7</accession>
<feature type="transmembrane region" description="Helical" evidence="1">
    <location>
        <begin position="12"/>
        <end position="31"/>
    </location>
</feature>
<name>A0A0A8ZCH7_ARUDO</name>
<keyword evidence="1" id="KW-1133">Transmembrane helix</keyword>
<reference evidence="2" key="1">
    <citation type="submission" date="2014-09" db="EMBL/GenBank/DDBJ databases">
        <authorList>
            <person name="Magalhaes I.L.F."/>
            <person name="Oliveira U."/>
            <person name="Santos F.R."/>
            <person name="Vidigal T.H.D.A."/>
            <person name="Brescovit A.D."/>
            <person name="Santos A.J."/>
        </authorList>
    </citation>
    <scope>NUCLEOTIDE SEQUENCE</scope>
    <source>
        <tissue evidence="2">Shoot tissue taken approximately 20 cm above the soil surface</tissue>
    </source>
</reference>
<proteinExistence type="predicted"/>
<protein>
    <submittedName>
        <fullName evidence="2">Uncharacterized protein</fullName>
    </submittedName>
</protein>
<keyword evidence="1" id="KW-0812">Transmembrane</keyword>
<dbReference type="AlphaFoldDB" id="A0A0A8ZCH7"/>
<keyword evidence="1" id="KW-0472">Membrane</keyword>